<sequence length="105" mass="11942">MKRPIHNRNNQNIYKPQKLSPITLKRENSSFSSASGKSSYYIAFSQQLLLLSELADSMSETKSLITKAEQINLQAEVQAQKINALNQVQSQMKKTVFKNAYYAVK</sequence>
<evidence type="ECO:0000313" key="2">
    <source>
        <dbReference type="Proteomes" id="UP001642409"/>
    </source>
</evidence>
<gene>
    <name evidence="1" type="ORF">HINF_LOCUS1002</name>
</gene>
<accession>A0ABP1GK56</accession>
<proteinExistence type="predicted"/>
<organism evidence="1 2">
    <name type="scientific">Hexamita inflata</name>
    <dbReference type="NCBI Taxonomy" id="28002"/>
    <lineage>
        <taxon>Eukaryota</taxon>
        <taxon>Metamonada</taxon>
        <taxon>Diplomonadida</taxon>
        <taxon>Hexamitidae</taxon>
        <taxon>Hexamitinae</taxon>
        <taxon>Hexamita</taxon>
    </lineage>
</organism>
<evidence type="ECO:0000313" key="1">
    <source>
        <dbReference type="EMBL" id="CAL5971062.1"/>
    </source>
</evidence>
<name>A0ABP1GK56_9EUKA</name>
<reference evidence="1 2" key="1">
    <citation type="submission" date="2024-07" db="EMBL/GenBank/DDBJ databases">
        <authorList>
            <person name="Akdeniz Z."/>
        </authorList>
    </citation>
    <scope>NUCLEOTIDE SEQUENCE [LARGE SCALE GENOMIC DNA]</scope>
</reference>
<protein>
    <submittedName>
        <fullName evidence="1">Hypothetical_protein</fullName>
    </submittedName>
</protein>
<dbReference type="EMBL" id="CAXDID020000002">
    <property type="protein sequence ID" value="CAL5971062.1"/>
    <property type="molecule type" value="Genomic_DNA"/>
</dbReference>
<comment type="caution">
    <text evidence="1">The sequence shown here is derived from an EMBL/GenBank/DDBJ whole genome shotgun (WGS) entry which is preliminary data.</text>
</comment>
<keyword evidence="2" id="KW-1185">Reference proteome</keyword>
<dbReference type="Proteomes" id="UP001642409">
    <property type="component" value="Unassembled WGS sequence"/>
</dbReference>